<sequence length="132" mass="14889">MSQRQEHDKCPVRQPRGPRMPRILYSPCGSRVKIYPDCLEFSLLDELPIQGLRLSSSRLFAHSWGLGLQTPGHIHTPVGHAYRASGDLVTSETLWFSLGPWGTQFTIRHLEEESISGHIGLVVREAVIDMED</sequence>
<dbReference type="KEGG" id="cvn:111137829"/>
<dbReference type="GeneID" id="111137829"/>
<evidence type="ECO:0000313" key="1">
    <source>
        <dbReference type="Proteomes" id="UP000694844"/>
    </source>
</evidence>
<protein>
    <submittedName>
        <fullName evidence="2">Uncharacterized protein LOC111137829</fullName>
    </submittedName>
</protein>
<gene>
    <name evidence="2" type="primary">LOC111137829</name>
</gene>
<organism evidence="1 2">
    <name type="scientific">Crassostrea virginica</name>
    <name type="common">Eastern oyster</name>
    <dbReference type="NCBI Taxonomy" id="6565"/>
    <lineage>
        <taxon>Eukaryota</taxon>
        <taxon>Metazoa</taxon>
        <taxon>Spiralia</taxon>
        <taxon>Lophotrochozoa</taxon>
        <taxon>Mollusca</taxon>
        <taxon>Bivalvia</taxon>
        <taxon>Autobranchia</taxon>
        <taxon>Pteriomorphia</taxon>
        <taxon>Ostreida</taxon>
        <taxon>Ostreoidea</taxon>
        <taxon>Ostreidae</taxon>
        <taxon>Crassostrea</taxon>
    </lineage>
</organism>
<keyword evidence="1" id="KW-1185">Reference proteome</keyword>
<name>A0A8B8EYZ8_CRAVI</name>
<dbReference type="Proteomes" id="UP000694844">
    <property type="component" value="Chromosome 5"/>
</dbReference>
<evidence type="ECO:0000313" key="2">
    <source>
        <dbReference type="RefSeq" id="XP_022345221.1"/>
    </source>
</evidence>
<proteinExistence type="predicted"/>
<dbReference type="RefSeq" id="XP_022345221.1">
    <property type="nucleotide sequence ID" value="XM_022489513.1"/>
</dbReference>
<accession>A0A8B8EYZ8</accession>
<reference evidence="2" key="1">
    <citation type="submission" date="2025-08" db="UniProtKB">
        <authorList>
            <consortium name="RefSeq"/>
        </authorList>
    </citation>
    <scope>IDENTIFICATION</scope>
    <source>
        <tissue evidence="2">Whole sample</tissue>
    </source>
</reference>
<dbReference type="AlphaFoldDB" id="A0A8B8EYZ8"/>